<accession>A0ABN1I137</accession>
<dbReference type="Pfam" id="PF00378">
    <property type="entry name" value="ECH_1"/>
    <property type="match status" value="1"/>
</dbReference>
<proteinExistence type="inferred from homology"/>
<keyword evidence="4" id="KW-1185">Reference proteome</keyword>
<sequence length="284" mass="30849">MFIWRQLTQSPSISIVSEAIAVSDSQRPEETLLLERPEPGIALLRLNRPQATNALSLELQQQLNRRFTELAADDSVRCIVLTGGDKVFAAGGDITGLIDADPIEIYKRHTERVWAPIQHCPKPVIAAICGYAFGGGCELAMHADILIAGEGASFCQPEIRIGIMPGIGGTQRLVRAVGKTKAMSMALTGRPITAQEAWVAGLVSEVCPDDQVLEIALKTARTITRMPPLAVEQIKECILHGMDASLESALALERKANAVLFASRDQQEGMQAFLEKRHPEFTGE</sequence>
<dbReference type="CDD" id="cd06558">
    <property type="entry name" value="crotonase-like"/>
    <property type="match status" value="1"/>
</dbReference>
<keyword evidence="2" id="KW-0456">Lyase</keyword>
<dbReference type="NCBIfam" id="NF006007">
    <property type="entry name" value="PRK08138.1"/>
    <property type="match status" value="1"/>
</dbReference>
<comment type="caution">
    <text evidence="3">The sequence shown here is derived from an EMBL/GenBank/DDBJ whole genome shotgun (WGS) entry which is preliminary data.</text>
</comment>
<dbReference type="SUPFAM" id="SSF52096">
    <property type="entry name" value="ClpP/crotonase"/>
    <property type="match status" value="1"/>
</dbReference>
<protein>
    <submittedName>
        <fullName evidence="3">Enoyl-CoA hydratase</fullName>
    </submittedName>
</protein>
<dbReference type="Proteomes" id="UP001499915">
    <property type="component" value="Unassembled WGS sequence"/>
</dbReference>
<dbReference type="InterPro" id="IPR014748">
    <property type="entry name" value="Enoyl-CoA_hydra_C"/>
</dbReference>
<dbReference type="Gene3D" id="1.10.12.10">
    <property type="entry name" value="Lyase 2-enoyl-coa Hydratase, Chain A, domain 2"/>
    <property type="match status" value="1"/>
</dbReference>
<dbReference type="Gene3D" id="3.90.226.10">
    <property type="entry name" value="2-enoyl-CoA Hydratase, Chain A, domain 1"/>
    <property type="match status" value="1"/>
</dbReference>
<dbReference type="PANTHER" id="PTHR11941:SF54">
    <property type="entry name" value="ENOYL-COA HYDRATASE, MITOCHONDRIAL"/>
    <property type="match status" value="1"/>
</dbReference>
<dbReference type="RefSeq" id="WP_343800622.1">
    <property type="nucleotide sequence ID" value="NZ_BAAAET010000001.1"/>
</dbReference>
<organism evidence="3 4">
    <name type="scientific">Marinobacterium maritimum</name>
    <dbReference type="NCBI Taxonomy" id="500162"/>
    <lineage>
        <taxon>Bacteria</taxon>
        <taxon>Pseudomonadati</taxon>
        <taxon>Pseudomonadota</taxon>
        <taxon>Gammaproteobacteria</taxon>
        <taxon>Oceanospirillales</taxon>
        <taxon>Oceanospirillaceae</taxon>
        <taxon>Marinobacterium</taxon>
    </lineage>
</organism>
<evidence type="ECO:0000256" key="1">
    <source>
        <dbReference type="ARBA" id="ARBA00005254"/>
    </source>
</evidence>
<dbReference type="PANTHER" id="PTHR11941">
    <property type="entry name" value="ENOYL-COA HYDRATASE-RELATED"/>
    <property type="match status" value="1"/>
</dbReference>
<reference evidence="3 4" key="1">
    <citation type="journal article" date="2019" name="Int. J. Syst. Evol. Microbiol.">
        <title>The Global Catalogue of Microorganisms (GCM) 10K type strain sequencing project: providing services to taxonomists for standard genome sequencing and annotation.</title>
        <authorList>
            <consortium name="The Broad Institute Genomics Platform"/>
            <consortium name="The Broad Institute Genome Sequencing Center for Infectious Disease"/>
            <person name="Wu L."/>
            <person name="Ma J."/>
        </authorList>
    </citation>
    <scope>NUCLEOTIDE SEQUENCE [LARGE SCALE GENOMIC DNA]</scope>
    <source>
        <strain evidence="3 4">JCM 15134</strain>
    </source>
</reference>
<dbReference type="EMBL" id="BAAAET010000001">
    <property type="protein sequence ID" value="GAA0680424.1"/>
    <property type="molecule type" value="Genomic_DNA"/>
</dbReference>
<evidence type="ECO:0000313" key="3">
    <source>
        <dbReference type="EMBL" id="GAA0680424.1"/>
    </source>
</evidence>
<name>A0ABN1I137_9GAMM</name>
<comment type="similarity">
    <text evidence="1">Belongs to the enoyl-CoA hydratase/isomerase family.</text>
</comment>
<dbReference type="InterPro" id="IPR001753">
    <property type="entry name" value="Enoyl-CoA_hydra/iso"/>
</dbReference>
<evidence type="ECO:0000256" key="2">
    <source>
        <dbReference type="ARBA" id="ARBA00023239"/>
    </source>
</evidence>
<dbReference type="InterPro" id="IPR029045">
    <property type="entry name" value="ClpP/crotonase-like_dom_sf"/>
</dbReference>
<gene>
    <name evidence="3" type="ORF">GCM10009104_00950</name>
</gene>
<evidence type="ECO:0000313" key="4">
    <source>
        <dbReference type="Proteomes" id="UP001499915"/>
    </source>
</evidence>